<evidence type="ECO:0000313" key="2">
    <source>
        <dbReference type="EMBL" id="KAJ2843657.1"/>
    </source>
</evidence>
<protein>
    <submittedName>
        <fullName evidence="2">Uncharacterized protein</fullName>
    </submittedName>
</protein>
<comment type="caution">
    <text evidence="2">The sequence shown here is derived from an EMBL/GenBank/DDBJ whole genome shotgun (WGS) entry which is preliminary data.</text>
</comment>
<dbReference type="OrthoDB" id="5591338at2759"/>
<evidence type="ECO:0000313" key="3">
    <source>
        <dbReference type="Proteomes" id="UP001139887"/>
    </source>
</evidence>
<keyword evidence="3" id="KW-1185">Reference proteome</keyword>
<name>A0A9W8I3L8_9FUNG</name>
<feature type="coiled-coil region" evidence="1">
    <location>
        <begin position="19"/>
        <end position="53"/>
    </location>
</feature>
<dbReference type="Proteomes" id="UP001139887">
    <property type="component" value="Unassembled WGS sequence"/>
</dbReference>
<accession>A0A9W8I3L8</accession>
<dbReference type="EMBL" id="JANBUW010001336">
    <property type="protein sequence ID" value="KAJ2843657.1"/>
    <property type="molecule type" value="Genomic_DNA"/>
</dbReference>
<organism evidence="2 3">
    <name type="scientific">Coemansia brasiliensis</name>
    <dbReference type="NCBI Taxonomy" id="2650707"/>
    <lineage>
        <taxon>Eukaryota</taxon>
        <taxon>Fungi</taxon>
        <taxon>Fungi incertae sedis</taxon>
        <taxon>Zoopagomycota</taxon>
        <taxon>Kickxellomycotina</taxon>
        <taxon>Kickxellomycetes</taxon>
        <taxon>Kickxellales</taxon>
        <taxon>Kickxellaceae</taxon>
        <taxon>Coemansia</taxon>
    </lineage>
</organism>
<sequence length="65" mass="7310">MSDSISKLEMALHDAVPRLRQLESEKAAEKATADELQSQLAVINAKLSEYTRLSEAMFNLSRLPY</sequence>
<gene>
    <name evidence="2" type="ORF">IWW36_005482</name>
</gene>
<proteinExistence type="predicted"/>
<evidence type="ECO:0000256" key="1">
    <source>
        <dbReference type="SAM" id="Coils"/>
    </source>
</evidence>
<keyword evidence="1" id="KW-0175">Coiled coil</keyword>
<dbReference type="AlphaFoldDB" id="A0A9W8I3L8"/>
<reference evidence="2" key="1">
    <citation type="submission" date="2022-07" db="EMBL/GenBank/DDBJ databases">
        <title>Phylogenomic reconstructions and comparative analyses of Kickxellomycotina fungi.</title>
        <authorList>
            <person name="Reynolds N.K."/>
            <person name="Stajich J.E."/>
            <person name="Barry K."/>
            <person name="Grigoriev I.V."/>
            <person name="Crous P."/>
            <person name="Smith M.E."/>
        </authorList>
    </citation>
    <scope>NUCLEOTIDE SEQUENCE</scope>
    <source>
        <strain evidence="2">NRRL 1566</strain>
    </source>
</reference>